<keyword evidence="3" id="KW-1185">Reference proteome</keyword>
<dbReference type="Proteomes" id="UP000192920">
    <property type="component" value="Unassembled WGS sequence"/>
</dbReference>
<keyword evidence="1" id="KW-0732">Signal</keyword>
<sequence length="103" mass="11556">MDRLVRALLLALWCGPLAALAAPIPFSVFIRLDTGMSEAEVLELTGPPDYVSDGGSVRYRTRHGFGYGDRKIMTWYADGVEPHTTTITFRNGRVSDIERHKKF</sequence>
<dbReference type="STRING" id="1123014.SAMN02745746_00472"/>
<evidence type="ECO:0000313" key="2">
    <source>
        <dbReference type="EMBL" id="SME97894.1"/>
    </source>
</evidence>
<gene>
    <name evidence="2" type="ORF">SAMN02745746_00472</name>
</gene>
<evidence type="ECO:0008006" key="4">
    <source>
        <dbReference type="Google" id="ProtNLM"/>
    </source>
</evidence>
<feature type="chain" id="PRO_5012961094" description="SmpA / OmlA family protein" evidence="1">
    <location>
        <begin position="22"/>
        <end position="103"/>
    </location>
</feature>
<dbReference type="AlphaFoldDB" id="A0A1Y6B9E3"/>
<accession>A0A1Y6B9E3</accession>
<dbReference type="EMBL" id="FXAG01000002">
    <property type="protein sequence ID" value="SME97894.1"/>
    <property type="molecule type" value="Genomic_DNA"/>
</dbReference>
<dbReference type="RefSeq" id="WP_085274835.1">
    <property type="nucleotide sequence ID" value="NZ_FXAG01000002.1"/>
</dbReference>
<evidence type="ECO:0000313" key="3">
    <source>
        <dbReference type="Proteomes" id="UP000192920"/>
    </source>
</evidence>
<feature type="signal peptide" evidence="1">
    <location>
        <begin position="1"/>
        <end position="21"/>
    </location>
</feature>
<organism evidence="2 3">
    <name type="scientific">Pseudogulbenkiania subflava DSM 22618</name>
    <dbReference type="NCBI Taxonomy" id="1123014"/>
    <lineage>
        <taxon>Bacteria</taxon>
        <taxon>Pseudomonadati</taxon>
        <taxon>Pseudomonadota</taxon>
        <taxon>Betaproteobacteria</taxon>
        <taxon>Neisseriales</taxon>
        <taxon>Chromobacteriaceae</taxon>
        <taxon>Pseudogulbenkiania</taxon>
    </lineage>
</organism>
<name>A0A1Y6B9E3_9NEIS</name>
<proteinExistence type="predicted"/>
<protein>
    <recommendedName>
        <fullName evidence="4">SmpA / OmlA family protein</fullName>
    </recommendedName>
</protein>
<evidence type="ECO:0000256" key="1">
    <source>
        <dbReference type="SAM" id="SignalP"/>
    </source>
</evidence>
<reference evidence="3" key="1">
    <citation type="submission" date="2017-04" db="EMBL/GenBank/DDBJ databases">
        <authorList>
            <person name="Varghese N."/>
            <person name="Submissions S."/>
        </authorList>
    </citation>
    <scope>NUCLEOTIDE SEQUENCE [LARGE SCALE GENOMIC DNA]</scope>
    <source>
        <strain evidence="3">DSM 22618</strain>
    </source>
</reference>